<accession>A0A2C9M217</accession>
<proteinExistence type="predicted"/>
<evidence type="ECO:0000313" key="3">
    <source>
        <dbReference type="Proteomes" id="UP000076420"/>
    </source>
</evidence>
<dbReference type="OrthoDB" id="6092536at2759"/>
<protein>
    <submittedName>
        <fullName evidence="2">Uncharacterized protein</fullName>
    </submittedName>
</protein>
<dbReference type="EnsemblMetazoa" id="BGLB037481-RA">
    <property type="protein sequence ID" value="BGLB037481-PA"/>
    <property type="gene ID" value="BGLB037481"/>
</dbReference>
<sequence>MSLKRLLLSLVAVIIISVSEVSANCPNGRCGSQGTICPTDTSLFCSLCSDPRLCTFSEERARIDLLGNFLFSQFFYKEQNSPLKGANVTVVAETSRRNGRIFVSGLQLRIILYCENEFSYVFLNLATQLIDGQVVLSVSDLLGQTSDFIYNNTHIVLKKLASCCILSLVTTPDYFYVINIECFDIKIGIRPVESGLAPCIFVEVGNPSLVQFPPFNDWPSQLCLTNEFGIADLTQSCKLESPTDALNFLALTGVTDLNANITHQPQNVVQLGELVNECPRESLETFLGYLAFIQDHNLVNCISGEGNEEALINLAIAIAEIFCNGDQDKCSVVNGILENECSSVSDTILHTFYSEQCSF</sequence>
<dbReference type="Proteomes" id="UP000076420">
    <property type="component" value="Unassembled WGS sequence"/>
</dbReference>
<reference evidence="2" key="1">
    <citation type="submission" date="2020-05" db="UniProtKB">
        <authorList>
            <consortium name="EnsemblMetazoa"/>
        </authorList>
    </citation>
    <scope>IDENTIFICATION</scope>
    <source>
        <strain evidence="2">BB02</strain>
    </source>
</reference>
<evidence type="ECO:0000313" key="2">
    <source>
        <dbReference type="EnsemblMetazoa" id="BGLB037481-PA"/>
    </source>
</evidence>
<dbReference type="VEuPathDB" id="VectorBase:BGLAX_042218"/>
<gene>
    <name evidence="2" type="primary">106067460</name>
</gene>
<dbReference type="KEGG" id="bgt:106067460"/>
<keyword evidence="1" id="KW-0732">Signal</keyword>
<feature type="signal peptide" evidence="1">
    <location>
        <begin position="1"/>
        <end position="23"/>
    </location>
</feature>
<dbReference type="AlphaFoldDB" id="A0A2C9M217"/>
<dbReference type="VEuPathDB" id="VectorBase:BGLB037481"/>
<name>A0A2C9M217_BIOGL</name>
<evidence type="ECO:0000256" key="1">
    <source>
        <dbReference type="SAM" id="SignalP"/>
    </source>
</evidence>
<feature type="chain" id="PRO_5012835798" evidence="1">
    <location>
        <begin position="24"/>
        <end position="359"/>
    </location>
</feature>
<organism evidence="2 3">
    <name type="scientific">Biomphalaria glabrata</name>
    <name type="common">Bloodfluke planorb</name>
    <name type="synonym">Freshwater snail</name>
    <dbReference type="NCBI Taxonomy" id="6526"/>
    <lineage>
        <taxon>Eukaryota</taxon>
        <taxon>Metazoa</taxon>
        <taxon>Spiralia</taxon>
        <taxon>Lophotrochozoa</taxon>
        <taxon>Mollusca</taxon>
        <taxon>Gastropoda</taxon>
        <taxon>Heterobranchia</taxon>
        <taxon>Euthyneura</taxon>
        <taxon>Panpulmonata</taxon>
        <taxon>Hygrophila</taxon>
        <taxon>Lymnaeoidea</taxon>
        <taxon>Planorbidae</taxon>
        <taxon>Biomphalaria</taxon>
    </lineage>
</organism>